<reference evidence="1 2" key="1">
    <citation type="submission" date="2015-01" db="EMBL/GenBank/DDBJ databases">
        <title>The Genome Sequence of Exophiala xenobiotica CBS118157.</title>
        <authorList>
            <consortium name="The Broad Institute Genomics Platform"/>
            <person name="Cuomo C."/>
            <person name="de Hoog S."/>
            <person name="Gorbushina A."/>
            <person name="Stielow B."/>
            <person name="Teixiera M."/>
            <person name="Abouelleil A."/>
            <person name="Chapman S.B."/>
            <person name="Priest M."/>
            <person name="Young S.K."/>
            <person name="Wortman J."/>
            <person name="Nusbaum C."/>
            <person name="Birren B."/>
        </authorList>
    </citation>
    <scope>NUCLEOTIDE SEQUENCE [LARGE SCALE GENOMIC DNA]</scope>
    <source>
        <strain evidence="1 2">CBS 118157</strain>
    </source>
</reference>
<organism evidence="1 2">
    <name type="scientific">Exophiala xenobiotica</name>
    <dbReference type="NCBI Taxonomy" id="348802"/>
    <lineage>
        <taxon>Eukaryota</taxon>
        <taxon>Fungi</taxon>
        <taxon>Dikarya</taxon>
        <taxon>Ascomycota</taxon>
        <taxon>Pezizomycotina</taxon>
        <taxon>Eurotiomycetes</taxon>
        <taxon>Chaetothyriomycetidae</taxon>
        <taxon>Chaetothyriales</taxon>
        <taxon>Herpotrichiellaceae</taxon>
        <taxon>Exophiala</taxon>
    </lineage>
</organism>
<name>A0A0D2EZT9_9EURO</name>
<accession>A0A0D2EZT9</accession>
<evidence type="ECO:0000313" key="2">
    <source>
        <dbReference type="Proteomes" id="UP000054342"/>
    </source>
</evidence>
<dbReference type="RefSeq" id="XP_013313843.1">
    <property type="nucleotide sequence ID" value="XM_013458389.1"/>
</dbReference>
<dbReference type="AlphaFoldDB" id="A0A0D2EZT9"/>
<dbReference type="GeneID" id="25330756"/>
<sequence>MSRITPAALQGPSPGLEALPPTIIEGICHNLMPTHKGPMQPNETSYTKYKLAAMSGRKYAGSVRIQRLFHEPRADEARQDAPALCKQAPMGVTVKSDPYYEDLEQHVRMVDEKMIYIRYNDDAEHMPRDRINHLGNFARTCKLFSDHARSVARNHTFELSISPYGVAFEGYRDGVLGDMGPTKLEEHDIWWTQGLGELPFLPSRDAIQWGVGIPRGTVPGNLAFGKFVQMLPVIRRLSIKLDVSERTRRFGDQCKARFYAEQICHCLVMFPDPHFRKIEVGVNLHFGHPILNQTKEPGKQDADRAAATCRYMAMKLSQLKERCDCRPESEGFLQRPLEIEWTTKFTCAPSYSLEAGKLEKALTLREHVAKFSEVFKRETAGVLTTGRTFTRVSWIQDDLCEENVGAQNRKYDQVTG</sequence>
<evidence type="ECO:0000313" key="1">
    <source>
        <dbReference type="EMBL" id="KIW53259.1"/>
    </source>
</evidence>
<dbReference type="EMBL" id="KN847321">
    <property type="protein sequence ID" value="KIW53259.1"/>
    <property type="molecule type" value="Genomic_DNA"/>
</dbReference>
<protein>
    <submittedName>
        <fullName evidence="1">Uncharacterized protein</fullName>
    </submittedName>
</protein>
<keyword evidence="2" id="KW-1185">Reference proteome</keyword>
<proteinExistence type="predicted"/>
<dbReference type="Proteomes" id="UP000054342">
    <property type="component" value="Unassembled WGS sequence"/>
</dbReference>
<dbReference type="HOGENOM" id="CLU_660628_0_0_1"/>
<gene>
    <name evidence="1" type="ORF">PV05_08848</name>
</gene>